<reference evidence="5" key="2">
    <citation type="submission" date="2023-12" db="EMBL/GenBank/DDBJ databases">
        <authorList>
            <person name="Sun Q."/>
            <person name="Inoue M."/>
        </authorList>
    </citation>
    <scope>NUCLEOTIDE SEQUENCE</scope>
    <source>
        <strain evidence="5">JCM 17590</strain>
    </source>
</reference>
<name>A0ABP7ZHH6_9MICO</name>
<dbReference type="Pfam" id="PF13377">
    <property type="entry name" value="Peripla_BP_3"/>
    <property type="match status" value="1"/>
</dbReference>
<feature type="domain" description="HTH lacI-type" evidence="4">
    <location>
        <begin position="7"/>
        <end position="61"/>
    </location>
</feature>
<dbReference type="InterPro" id="IPR000843">
    <property type="entry name" value="HTH_LacI"/>
</dbReference>
<keyword evidence="1" id="KW-0805">Transcription regulation</keyword>
<dbReference type="InterPro" id="IPR010982">
    <property type="entry name" value="Lambda_DNA-bd_dom_sf"/>
</dbReference>
<accession>A0ABP7ZHH6</accession>
<reference evidence="5" key="1">
    <citation type="journal article" date="2014" name="Int. J. Syst. Evol. Microbiol.">
        <title>Complete genome of a new Firmicutes species belonging to the dominant human colonic microbiota ('Ruminococcus bicirculans') reveals two chromosomes and a selective capacity to utilize plant glucans.</title>
        <authorList>
            <consortium name="NISC Comparative Sequencing Program"/>
            <person name="Wegmann U."/>
            <person name="Louis P."/>
            <person name="Goesmann A."/>
            <person name="Henrissat B."/>
            <person name="Duncan S.H."/>
            <person name="Flint H.J."/>
        </authorList>
    </citation>
    <scope>NUCLEOTIDE SEQUENCE</scope>
    <source>
        <strain evidence="5">JCM 17590</strain>
    </source>
</reference>
<dbReference type="Gene3D" id="3.40.50.2300">
    <property type="match status" value="2"/>
</dbReference>
<evidence type="ECO:0000256" key="3">
    <source>
        <dbReference type="ARBA" id="ARBA00023163"/>
    </source>
</evidence>
<evidence type="ECO:0000313" key="6">
    <source>
        <dbReference type="Proteomes" id="UP001415169"/>
    </source>
</evidence>
<dbReference type="Proteomes" id="UP001415169">
    <property type="component" value="Unassembled WGS sequence"/>
</dbReference>
<evidence type="ECO:0000313" key="5">
    <source>
        <dbReference type="EMBL" id="GAA4158124.1"/>
    </source>
</evidence>
<organism evidence="5 6">
    <name type="scientific">Gryllotalpicola daejeonensis</name>
    <dbReference type="NCBI Taxonomy" id="993087"/>
    <lineage>
        <taxon>Bacteria</taxon>
        <taxon>Bacillati</taxon>
        <taxon>Actinomycetota</taxon>
        <taxon>Actinomycetes</taxon>
        <taxon>Micrococcales</taxon>
        <taxon>Microbacteriaceae</taxon>
        <taxon>Gryllotalpicola</taxon>
    </lineage>
</organism>
<dbReference type="SUPFAM" id="SSF53822">
    <property type="entry name" value="Periplasmic binding protein-like I"/>
    <property type="match status" value="1"/>
</dbReference>
<dbReference type="PANTHER" id="PTHR30146">
    <property type="entry name" value="LACI-RELATED TRANSCRIPTIONAL REPRESSOR"/>
    <property type="match status" value="1"/>
</dbReference>
<dbReference type="PROSITE" id="PS50932">
    <property type="entry name" value="HTH_LACI_2"/>
    <property type="match status" value="1"/>
</dbReference>
<dbReference type="PANTHER" id="PTHR30146:SF109">
    <property type="entry name" value="HTH-TYPE TRANSCRIPTIONAL REGULATOR GALS"/>
    <property type="match status" value="1"/>
</dbReference>
<dbReference type="SUPFAM" id="SSF47413">
    <property type="entry name" value="lambda repressor-like DNA-binding domains"/>
    <property type="match status" value="1"/>
</dbReference>
<dbReference type="CDD" id="cd01392">
    <property type="entry name" value="HTH_LacI"/>
    <property type="match status" value="1"/>
</dbReference>
<proteinExistence type="predicted"/>
<dbReference type="Pfam" id="PF00356">
    <property type="entry name" value="LacI"/>
    <property type="match status" value="1"/>
</dbReference>
<dbReference type="Gene3D" id="1.10.260.40">
    <property type="entry name" value="lambda repressor-like DNA-binding domains"/>
    <property type="match status" value="1"/>
</dbReference>
<dbReference type="InterPro" id="IPR028082">
    <property type="entry name" value="Peripla_BP_I"/>
</dbReference>
<dbReference type="GO" id="GO:0003677">
    <property type="term" value="F:DNA binding"/>
    <property type="evidence" value="ECO:0007669"/>
    <property type="project" value="UniProtKB-KW"/>
</dbReference>
<dbReference type="CDD" id="cd06267">
    <property type="entry name" value="PBP1_LacI_sugar_binding-like"/>
    <property type="match status" value="1"/>
</dbReference>
<sequence length="340" mass="36375">MGRVSFVRLTDVAARAGVSPGTVSNFFHNPSRVAELTAERIRAAIDDLGYVPNDAARALRRRETKLIGHLAFEVANPYSAEFVRAFDREARALGYTVLNVSSEGDHELQRTLIETFVRQRVDGVLLTPTGGVGETVDVLKGHGVPVVLTDNLDGAAPAVAYDDRLTGRLAAEHLVNLGRRKIAFVGNRDGVEIIARRLQGVRDVLAGVPDSSLEVVDLETRSVASGRVAAQRLAALTPDRIPDGIVAVNDPVGIGLLNVLSHRVRVPEDVAIVGIDDIEFAAEAVVPLTSVARPIDDFAAQSLRLLHSQIHGDATGGERSLVVLEPRLIVRESTVPGTAT</sequence>
<keyword evidence="6" id="KW-1185">Reference proteome</keyword>
<keyword evidence="3" id="KW-0804">Transcription</keyword>
<evidence type="ECO:0000256" key="2">
    <source>
        <dbReference type="ARBA" id="ARBA00023125"/>
    </source>
</evidence>
<evidence type="ECO:0000259" key="4">
    <source>
        <dbReference type="PROSITE" id="PS50932"/>
    </source>
</evidence>
<dbReference type="EMBL" id="BAABBV010000001">
    <property type="protein sequence ID" value="GAA4158124.1"/>
    <property type="molecule type" value="Genomic_DNA"/>
</dbReference>
<comment type="caution">
    <text evidence="5">The sequence shown here is derived from an EMBL/GenBank/DDBJ whole genome shotgun (WGS) entry which is preliminary data.</text>
</comment>
<protein>
    <submittedName>
        <fullName evidence="5">LacI family DNA-binding transcriptional regulator</fullName>
    </submittedName>
</protein>
<evidence type="ECO:0000256" key="1">
    <source>
        <dbReference type="ARBA" id="ARBA00023015"/>
    </source>
</evidence>
<keyword evidence="2 5" id="KW-0238">DNA-binding</keyword>
<dbReference type="InterPro" id="IPR046335">
    <property type="entry name" value="LacI/GalR-like_sensor"/>
</dbReference>
<gene>
    <name evidence="5" type="ORF">GCM10022286_10550</name>
</gene>
<dbReference type="SMART" id="SM00354">
    <property type="entry name" value="HTH_LACI"/>
    <property type="match status" value="1"/>
</dbReference>